<feature type="domain" description="Fibronectin type-III" evidence="1">
    <location>
        <begin position="111"/>
        <end position="203"/>
    </location>
</feature>
<dbReference type="Proteomes" id="UP000664859">
    <property type="component" value="Unassembled WGS sequence"/>
</dbReference>
<dbReference type="AlphaFoldDB" id="A0A836C8X6"/>
<dbReference type="EMBL" id="JAFCMP010000539">
    <property type="protein sequence ID" value="KAG5176213.1"/>
    <property type="molecule type" value="Genomic_DNA"/>
</dbReference>
<comment type="caution">
    <text evidence="2">The sequence shown here is derived from an EMBL/GenBank/DDBJ whole genome shotgun (WGS) entry which is preliminary data.</text>
</comment>
<gene>
    <name evidence="2" type="ORF">JKP88DRAFT_282906</name>
</gene>
<proteinExistence type="predicted"/>
<evidence type="ECO:0000313" key="3">
    <source>
        <dbReference type="Proteomes" id="UP000664859"/>
    </source>
</evidence>
<sequence length="295" mass="29426">MSAASTSRRLAPAGGATTDTAVAANNVVVAVAAGTTVYCTTDGSAIVTHTHTLSPTAKAENTNTLSPTATAYTAQATIAVTAAKLRVQCTAQNASGGLSQTAFLGWYKVPAPAAPAVVTTLTTTTITFTFSAPAVPQVTSYLAQEYDANGVAKGALLTVNTPAAAITVTGKAASVKYYFKFSAKGVGGTSAQSATVAITTPSKNSPLSTGTAVVTITNIKYTAAANGTGSLEVAGTRSDANAAIEVKNQDGTVLSVDKTVGPTFKTTAANLTVKPTAVRANGPNLNGVSLIYAVV</sequence>
<dbReference type="InterPro" id="IPR003961">
    <property type="entry name" value="FN3_dom"/>
</dbReference>
<evidence type="ECO:0000259" key="1">
    <source>
        <dbReference type="PROSITE" id="PS50853"/>
    </source>
</evidence>
<dbReference type="InterPro" id="IPR036116">
    <property type="entry name" value="FN3_sf"/>
</dbReference>
<evidence type="ECO:0000313" key="2">
    <source>
        <dbReference type="EMBL" id="KAG5176213.1"/>
    </source>
</evidence>
<dbReference type="PROSITE" id="PS50853">
    <property type="entry name" value="FN3"/>
    <property type="match status" value="1"/>
</dbReference>
<dbReference type="Gene3D" id="2.60.40.10">
    <property type="entry name" value="Immunoglobulins"/>
    <property type="match status" value="1"/>
</dbReference>
<name>A0A836C8X6_9STRA</name>
<keyword evidence="3" id="KW-1185">Reference proteome</keyword>
<organism evidence="2 3">
    <name type="scientific">Tribonema minus</name>
    <dbReference type="NCBI Taxonomy" id="303371"/>
    <lineage>
        <taxon>Eukaryota</taxon>
        <taxon>Sar</taxon>
        <taxon>Stramenopiles</taxon>
        <taxon>Ochrophyta</taxon>
        <taxon>PX clade</taxon>
        <taxon>Xanthophyceae</taxon>
        <taxon>Tribonematales</taxon>
        <taxon>Tribonemataceae</taxon>
        <taxon>Tribonema</taxon>
    </lineage>
</organism>
<dbReference type="SUPFAM" id="SSF49265">
    <property type="entry name" value="Fibronectin type III"/>
    <property type="match status" value="1"/>
</dbReference>
<dbReference type="InterPro" id="IPR013783">
    <property type="entry name" value="Ig-like_fold"/>
</dbReference>
<protein>
    <recommendedName>
        <fullName evidence="1">Fibronectin type-III domain-containing protein</fullName>
    </recommendedName>
</protein>
<accession>A0A836C8X6</accession>
<reference evidence="2" key="1">
    <citation type="submission" date="2021-02" db="EMBL/GenBank/DDBJ databases">
        <title>First Annotated Genome of the Yellow-green Alga Tribonema minus.</title>
        <authorList>
            <person name="Mahan K.M."/>
        </authorList>
    </citation>
    <scope>NUCLEOTIDE SEQUENCE</scope>
    <source>
        <strain evidence="2">UTEX B ZZ1240</strain>
    </source>
</reference>